<gene>
    <name evidence="1" type="ORF">MTR67_030257</name>
</gene>
<evidence type="ECO:0000313" key="1">
    <source>
        <dbReference type="EMBL" id="WMV36872.1"/>
    </source>
</evidence>
<dbReference type="Proteomes" id="UP001234989">
    <property type="component" value="Chromosome 7"/>
</dbReference>
<dbReference type="EMBL" id="CP133618">
    <property type="protein sequence ID" value="WMV36872.1"/>
    <property type="molecule type" value="Genomic_DNA"/>
</dbReference>
<sequence length="93" mass="10584">MAWGFQSHNHRIKRITIPNPTVLHVLHLFSGGSGGGVAFEVYFDSGKDDGRDVETFGRGGERLMGDEAVCIWEKKEEQRRWDCTVLGKEKRSY</sequence>
<protein>
    <submittedName>
        <fullName evidence="1">Uncharacterized protein</fullName>
    </submittedName>
</protein>
<evidence type="ECO:0000313" key="2">
    <source>
        <dbReference type="Proteomes" id="UP001234989"/>
    </source>
</evidence>
<organism evidence="1 2">
    <name type="scientific">Solanum verrucosum</name>
    <dbReference type="NCBI Taxonomy" id="315347"/>
    <lineage>
        <taxon>Eukaryota</taxon>
        <taxon>Viridiplantae</taxon>
        <taxon>Streptophyta</taxon>
        <taxon>Embryophyta</taxon>
        <taxon>Tracheophyta</taxon>
        <taxon>Spermatophyta</taxon>
        <taxon>Magnoliopsida</taxon>
        <taxon>eudicotyledons</taxon>
        <taxon>Gunneridae</taxon>
        <taxon>Pentapetalae</taxon>
        <taxon>asterids</taxon>
        <taxon>lamiids</taxon>
        <taxon>Solanales</taxon>
        <taxon>Solanaceae</taxon>
        <taxon>Solanoideae</taxon>
        <taxon>Solaneae</taxon>
        <taxon>Solanum</taxon>
    </lineage>
</organism>
<name>A0AAF0RAP3_SOLVR</name>
<reference evidence="1" key="1">
    <citation type="submission" date="2023-08" db="EMBL/GenBank/DDBJ databases">
        <title>A de novo genome assembly of Solanum verrucosum Schlechtendal, a Mexican diploid species geographically isolated from the other diploid A-genome species in potato relatives.</title>
        <authorList>
            <person name="Hosaka K."/>
        </authorList>
    </citation>
    <scope>NUCLEOTIDE SEQUENCE</scope>
    <source>
        <tissue evidence="1">Young leaves</tissue>
    </source>
</reference>
<proteinExistence type="predicted"/>
<accession>A0AAF0RAP3</accession>
<dbReference type="AlphaFoldDB" id="A0AAF0RAP3"/>
<keyword evidence="2" id="KW-1185">Reference proteome</keyword>